<feature type="domain" description="4Fe-4S ferredoxin-type" evidence="10">
    <location>
        <begin position="7"/>
        <end position="35"/>
    </location>
</feature>
<keyword evidence="6" id="KW-0677">Repeat</keyword>
<comment type="cofactor">
    <cofactor evidence="1">
        <name>[4Fe-4S] cluster</name>
        <dbReference type="ChEBI" id="CHEBI:49883"/>
    </cofactor>
</comment>
<dbReference type="PROSITE" id="PS00198">
    <property type="entry name" value="4FE4S_FER_1"/>
    <property type="match status" value="1"/>
</dbReference>
<evidence type="ECO:0000256" key="6">
    <source>
        <dbReference type="ARBA" id="ARBA00022737"/>
    </source>
</evidence>
<dbReference type="PANTHER" id="PTHR43177">
    <property type="entry name" value="PROTEIN NRFC"/>
    <property type="match status" value="1"/>
</dbReference>
<dbReference type="EC" id="1.8.5.3" evidence="11"/>
<keyword evidence="4" id="KW-0004">4Fe-4S</keyword>
<dbReference type="Proteomes" id="UP001180616">
    <property type="component" value="Chromosome"/>
</dbReference>
<dbReference type="PANTHER" id="PTHR43177:SF5">
    <property type="entry name" value="ANAEROBIC DIMETHYL SULFOXIDE REDUCTASE CHAIN B-RELATED"/>
    <property type="match status" value="1"/>
</dbReference>
<evidence type="ECO:0000313" key="12">
    <source>
        <dbReference type="Proteomes" id="UP001180616"/>
    </source>
</evidence>
<evidence type="ECO:0000256" key="9">
    <source>
        <dbReference type="ARBA" id="ARBA00023014"/>
    </source>
</evidence>
<dbReference type="InterPro" id="IPR014297">
    <property type="entry name" value="DMSO_DmsB"/>
</dbReference>
<dbReference type="InterPro" id="IPR017900">
    <property type="entry name" value="4Fe4S_Fe_S_CS"/>
</dbReference>
<keyword evidence="11" id="KW-0560">Oxidoreductase</keyword>
<evidence type="ECO:0000259" key="10">
    <source>
        <dbReference type="PROSITE" id="PS51379"/>
    </source>
</evidence>
<dbReference type="CDD" id="cd16371">
    <property type="entry name" value="DMSOR_beta_like"/>
    <property type="match status" value="1"/>
</dbReference>
<keyword evidence="9" id="KW-0411">Iron-sulfur</keyword>
<comment type="function">
    <text evidence="2">Electron transfer subunit of the terminal reductase during anaerobic growth on various sulfoxide and N-oxide compounds.</text>
</comment>
<keyword evidence="7" id="KW-0249">Electron transport</keyword>
<keyword evidence="12" id="KW-1185">Reference proteome</keyword>
<organism evidence="11 12">
    <name type="scientific">Nitratidesulfovibrio liaohensis</name>
    <dbReference type="NCBI Taxonomy" id="2604158"/>
    <lineage>
        <taxon>Bacteria</taxon>
        <taxon>Pseudomonadati</taxon>
        <taxon>Thermodesulfobacteriota</taxon>
        <taxon>Desulfovibrionia</taxon>
        <taxon>Desulfovibrionales</taxon>
        <taxon>Desulfovibrionaceae</taxon>
        <taxon>Nitratidesulfovibrio</taxon>
    </lineage>
</organism>
<name>A0ABY9QZ14_9BACT</name>
<dbReference type="InterPro" id="IPR050954">
    <property type="entry name" value="ET_IronSulfur_Cluster-Binding"/>
</dbReference>
<evidence type="ECO:0000256" key="8">
    <source>
        <dbReference type="ARBA" id="ARBA00023004"/>
    </source>
</evidence>
<evidence type="ECO:0000256" key="1">
    <source>
        <dbReference type="ARBA" id="ARBA00001966"/>
    </source>
</evidence>
<dbReference type="Gene3D" id="3.30.70.20">
    <property type="match status" value="2"/>
</dbReference>
<sequence>MPMPARPAFLFDSRLCTGCKACMIACKDKNDLDPGVRWRRVTECTGGEWTRTAEGYRQNVFSYYLSVSCNHCEDPICVQSCPTTAMHQDKNGIVSVDPKKCVGCKYCSWGCPYGAPQYSERLGRMTKCDFCRDEIEAGRPPACVAACPSRALQWGDLDETRGKLGQPMAVAPLPPVSATRPALFVMPHRNARPVGSTAGLKANPEEV</sequence>
<protein>
    <submittedName>
        <fullName evidence="11">Dimethylsulfoxide reductase subunit B</fullName>
        <ecNumber evidence="11">1.8.5.3</ecNumber>
    </submittedName>
</protein>
<dbReference type="NCBIfam" id="TIGR02951">
    <property type="entry name" value="DMSO_dmsB"/>
    <property type="match status" value="1"/>
</dbReference>
<evidence type="ECO:0000313" key="11">
    <source>
        <dbReference type="EMBL" id="WMW63933.1"/>
    </source>
</evidence>
<reference evidence="11" key="1">
    <citation type="submission" date="2023-09" db="EMBL/GenBank/DDBJ databases">
        <authorList>
            <consortium name="CW5 consortium"/>
            <person name="Lu C.-W."/>
        </authorList>
    </citation>
    <scope>NUCLEOTIDE SEQUENCE</scope>
    <source>
        <strain evidence="11">KPS</strain>
    </source>
</reference>
<dbReference type="EMBL" id="CP133659">
    <property type="protein sequence ID" value="WMW63933.1"/>
    <property type="molecule type" value="Genomic_DNA"/>
</dbReference>
<keyword evidence="8" id="KW-0408">Iron</keyword>
<dbReference type="PROSITE" id="PS51379">
    <property type="entry name" value="4FE4S_FER_2"/>
    <property type="match status" value="2"/>
</dbReference>
<dbReference type="SUPFAM" id="SSF54862">
    <property type="entry name" value="4Fe-4S ferredoxins"/>
    <property type="match status" value="1"/>
</dbReference>
<keyword evidence="5" id="KW-0479">Metal-binding</keyword>
<evidence type="ECO:0000256" key="2">
    <source>
        <dbReference type="ARBA" id="ARBA00003584"/>
    </source>
</evidence>
<dbReference type="Pfam" id="PF13247">
    <property type="entry name" value="Fer4_11"/>
    <property type="match status" value="1"/>
</dbReference>
<keyword evidence="3" id="KW-0813">Transport</keyword>
<gene>
    <name evidence="11" type="primary">dmsB</name>
    <name evidence="11" type="ORF">KPS_001902</name>
</gene>
<evidence type="ECO:0000256" key="3">
    <source>
        <dbReference type="ARBA" id="ARBA00022448"/>
    </source>
</evidence>
<proteinExistence type="predicted"/>
<evidence type="ECO:0000256" key="5">
    <source>
        <dbReference type="ARBA" id="ARBA00022723"/>
    </source>
</evidence>
<dbReference type="InterPro" id="IPR017896">
    <property type="entry name" value="4Fe4S_Fe-S-bd"/>
</dbReference>
<accession>A0ABY9QZ14</accession>
<evidence type="ECO:0000256" key="7">
    <source>
        <dbReference type="ARBA" id="ARBA00022982"/>
    </source>
</evidence>
<evidence type="ECO:0000256" key="4">
    <source>
        <dbReference type="ARBA" id="ARBA00022485"/>
    </source>
</evidence>
<dbReference type="GO" id="GO:0016491">
    <property type="term" value="F:oxidoreductase activity"/>
    <property type="evidence" value="ECO:0007669"/>
    <property type="project" value="UniProtKB-KW"/>
</dbReference>
<feature type="domain" description="4Fe-4S ferredoxin-type" evidence="10">
    <location>
        <begin position="92"/>
        <end position="121"/>
    </location>
</feature>